<dbReference type="NCBIfam" id="TIGR04056">
    <property type="entry name" value="OMP_RagA_SusC"/>
    <property type="match status" value="1"/>
</dbReference>
<keyword evidence="7 8" id="KW-0998">Cell outer membrane</keyword>
<proteinExistence type="inferred from homology"/>
<organism evidence="13 14">
    <name type="scientific">Flavobacterium frigidarium</name>
    <dbReference type="NCBI Taxonomy" id="99286"/>
    <lineage>
        <taxon>Bacteria</taxon>
        <taxon>Pseudomonadati</taxon>
        <taxon>Bacteroidota</taxon>
        <taxon>Flavobacteriia</taxon>
        <taxon>Flavobacteriales</taxon>
        <taxon>Flavobacteriaceae</taxon>
        <taxon>Flavobacterium</taxon>
    </lineage>
</organism>
<dbReference type="EMBL" id="JASMRN010000005">
    <property type="protein sequence ID" value="MEZ7515269.1"/>
    <property type="molecule type" value="Genomic_DNA"/>
</dbReference>
<keyword evidence="4 8" id="KW-0812">Transmembrane</keyword>
<sequence>MKKTVLMFLLVFSCIVNAQTAGIKFAGTVVDNTGQPIPGVTVTSDAKSTVTDFDGGFTIMVANTKSIVSFSYLGFTTKSITIGKSTTMKVMLEEATNMLDDVVVIGYGTQKRSSVTGSVAKLKSDKFENAPVSRLDNAIQGKIAGVRVQNISSEAGADTKINIRGISSVSAGSGPLLVVDGQPMPDGFSALNSADVESVEVLKDAASAAIYGSRGANGVILVTTKSGKSGETKYYFKTTSGVKEAYETYDIMSSKDYVERLYSEQKLRDADPLWTSDYGSSLPSADKWRAQYNIENDLLSGQGTNYQDEALRTAYYQDMQFNVSGGGEKNKFYISTGYQNDQGLMLKSEFEKLNFRAKFDLKLTDKLRLNINLNPSNTKTERPAVNYIDFTRFPSFLPVYHTATTANFINGQQPGRNIQVGAYAEDDDFANLVYSGLDPNGVAYTTAANAVPFTTSNTNPIRALLEQNDNNNQFRFQGSVALDYNIADGLDFRTAQNIYYKDSKRVETGAANAARFGNPNYATYTNTNYFDFLTENTLNYKKSVGDHDFGALGGFTFQSTRTKSLVTAGTTFPTDFIKNLNFASVVLQPQQSDESVGLVSFLGRFNYSYKDKYLFMASYRTDGSSRFADGNKWGGFPAVSLGWVISKENFMSEVSAISRLALRASYGATGNNGIGEFQYQNYLNSANYLSGIGTGSVSNGLSNTSNLNNNPDITWERTFSSNFGLDLAMFKNRFNLSIDAYQSNTDKLLLEQSNLLISGSTAGIANVGSLRNRGFEVELSTVNIKTKNFSWNTDFNISHVKNELTNLGEKTTIISPTIDGRNGLNNYAIVGEPLITYFGFKTDGVWNSKANIADSGLTTSITNGLKEGGLKILDINGDGNIDNDDRTNLGNPYPDYTWGITNKFTFKNLDLSFTLQGVQGGELINGDINYNEVKERNLNYMANRWVSPSNPGDGKTPYTTNGYNWVFTDNAIEDASYMSLREITLGYSLGKDLVKKIGLTDLRFSVSGQNLLFINNKDYRGINIEARTSQTSPLVDGYQRGAFPIQKTILFSLEVGL</sequence>
<dbReference type="RefSeq" id="WP_371569638.1">
    <property type="nucleotide sequence ID" value="NZ_JASMRN010000005.1"/>
</dbReference>
<dbReference type="PROSITE" id="PS52016">
    <property type="entry name" value="TONB_DEPENDENT_REC_3"/>
    <property type="match status" value="1"/>
</dbReference>
<gene>
    <name evidence="13" type="ORF">QO192_08245</name>
</gene>
<evidence type="ECO:0000256" key="2">
    <source>
        <dbReference type="ARBA" id="ARBA00022448"/>
    </source>
</evidence>
<dbReference type="InterPro" id="IPR008969">
    <property type="entry name" value="CarboxyPept-like_regulatory"/>
</dbReference>
<keyword evidence="10" id="KW-0732">Signal</keyword>
<dbReference type="InterPro" id="IPR039426">
    <property type="entry name" value="TonB-dep_rcpt-like"/>
</dbReference>
<evidence type="ECO:0000256" key="9">
    <source>
        <dbReference type="RuleBase" id="RU003357"/>
    </source>
</evidence>
<evidence type="ECO:0000256" key="10">
    <source>
        <dbReference type="SAM" id="SignalP"/>
    </source>
</evidence>
<dbReference type="InterPro" id="IPR012910">
    <property type="entry name" value="Plug_dom"/>
</dbReference>
<dbReference type="Proteomes" id="UP001568894">
    <property type="component" value="Unassembled WGS sequence"/>
</dbReference>
<dbReference type="SUPFAM" id="SSF49464">
    <property type="entry name" value="Carboxypeptidase regulatory domain-like"/>
    <property type="match status" value="1"/>
</dbReference>
<feature type="chain" id="PRO_5046357978" evidence="10">
    <location>
        <begin position="19"/>
        <end position="1057"/>
    </location>
</feature>
<keyword evidence="2 8" id="KW-0813">Transport</keyword>
<dbReference type="InterPro" id="IPR023997">
    <property type="entry name" value="TonB-dep_OMP_SusC/RagA_CS"/>
</dbReference>
<dbReference type="InterPro" id="IPR000531">
    <property type="entry name" value="Beta-barrel_TonB"/>
</dbReference>
<dbReference type="Gene3D" id="2.60.40.1120">
    <property type="entry name" value="Carboxypeptidase-like, regulatory domain"/>
    <property type="match status" value="1"/>
</dbReference>
<dbReference type="NCBIfam" id="TIGR04057">
    <property type="entry name" value="SusC_RagA_signa"/>
    <property type="match status" value="1"/>
</dbReference>
<evidence type="ECO:0000256" key="1">
    <source>
        <dbReference type="ARBA" id="ARBA00004571"/>
    </source>
</evidence>
<evidence type="ECO:0000256" key="7">
    <source>
        <dbReference type="ARBA" id="ARBA00023237"/>
    </source>
</evidence>
<evidence type="ECO:0000313" key="13">
    <source>
        <dbReference type="EMBL" id="MEZ7515269.1"/>
    </source>
</evidence>
<keyword evidence="5 9" id="KW-0798">TonB box</keyword>
<keyword evidence="13" id="KW-0675">Receptor</keyword>
<comment type="caution">
    <text evidence="13">The sequence shown here is derived from an EMBL/GenBank/DDBJ whole genome shotgun (WGS) entry which is preliminary data.</text>
</comment>
<evidence type="ECO:0000256" key="6">
    <source>
        <dbReference type="ARBA" id="ARBA00023136"/>
    </source>
</evidence>
<dbReference type="Gene3D" id="2.170.130.10">
    <property type="entry name" value="TonB-dependent receptor, plug domain"/>
    <property type="match status" value="1"/>
</dbReference>
<evidence type="ECO:0000256" key="8">
    <source>
        <dbReference type="PROSITE-ProRule" id="PRU01360"/>
    </source>
</evidence>
<keyword evidence="14" id="KW-1185">Reference proteome</keyword>
<evidence type="ECO:0000313" key="14">
    <source>
        <dbReference type="Proteomes" id="UP001568894"/>
    </source>
</evidence>
<comment type="subcellular location">
    <subcellularLocation>
        <location evidence="1 8">Cell outer membrane</location>
        <topology evidence="1 8">Multi-pass membrane protein</topology>
    </subcellularLocation>
</comment>
<protein>
    <submittedName>
        <fullName evidence="13">TonB-dependent receptor</fullName>
    </submittedName>
</protein>
<dbReference type="Pfam" id="PF07715">
    <property type="entry name" value="Plug"/>
    <property type="match status" value="1"/>
</dbReference>
<name>A0ABV4KFH6_9FLAO</name>
<reference evidence="13 14" key="1">
    <citation type="submission" date="2023-05" db="EMBL/GenBank/DDBJ databases">
        <title>Adaptations of aquatic viruses from atmosphere-close ecosystems of the Central Arctic Ocean.</title>
        <authorList>
            <person name="Rahlff J."/>
            <person name="Holmfeldt K."/>
        </authorList>
    </citation>
    <scope>NUCLEOTIDE SEQUENCE [LARGE SCALE GENOMIC DNA]</scope>
    <source>
        <strain evidence="13 14">Arc14</strain>
    </source>
</reference>
<comment type="similarity">
    <text evidence="8 9">Belongs to the TonB-dependent receptor family.</text>
</comment>
<dbReference type="Pfam" id="PF13715">
    <property type="entry name" value="CarbopepD_reg_2"/>
    <property type="match status" value="1"/>
</dbReference>
<feature type="domain" description="TonB-dependent receptor-like beta-barrel" evidence="11">
    <location>
        <begin position="437"/>
        <end position="1011"/>
    </location>
</feature>
<evidence type="ECO:0000259" key="12">
    <source>
        <dbReference type="Pfam" id="PF07715"/>
    </source>
</evidence>
<dbReference type="InterPro" id="IPR037066">
    <property type="entry name" value="Plug_dom_sf"/>
</dbReference>
<dbReference type="Pfam" id="PF00593">
    <property type="entry name" value="TonB_dep_Rec_b-barrel"/>
    <property type="match status" value="1"/>
</dbReference>
<evidence type="ECO:0000256" key="3">
    <source>
        <dbReference type="ARBA" id="ARBA00022452"/>
    </source>
</evidence>
<evidence type="ECO:0000256" key="4">
    <source>
        <dbReference type="ARBA" id="ARBA00022692"/>
    </source>
</evidence>
<keyword evidence="6 8" id="KW-0472">Membrane</keyword>
<feature type="domain" description="TonB-dependent receptor plug" evidence="12">
    <location>
        <begin position="113"/>
        <end position="219"/>
    </location>
</feature>
<dbReference type="InterPro" id="IPR036942">
    <property type="entry name" value="Beta-barrel_TonB_sf"/>
</dbReference>
<dbReference type="Gene3D" id="2.40.170.20">
    <property type="entry name" value="TonB-dependent receptor, beta-barrel domain"/>
    <property type="match status" value="1"/>
</dbReference>
<evidence type="ECO:0000259" key="11">
    <source>
        <dbReference type="Pfam" id="PF00593"/>
    </source>
</evidence>
<evidence type="ECO:0000256" key="5">
    <source>
        <dbReference type="ARBA" id="ARBA00023077"/>
    </source>
</evidence>
<feature type="signal peptide" evidence="10">
    <location>
        <begin position="1"/>
        <end position="18"/>
    </location>
</feature>
<dbReference type="InterPro" id="IPR023996">
    <property type="entry name" value="TonB-dep_OMP_SusC/RagA"/>
</dbReference>
<dbReference type="SUPFAM" id="SSF56935">
    <property type="entry name" value="Porins"/>
    <property type="match status" value="1"/>
</dbReference>
<keyword evidence="3 8" id="KW-1134">Transmembrane beta strand</keyword>
<accession>A0ABV4KFH6</accession>